<proteinExistence type="predicted"/>
<reference evidence="2 3" key="1">
    <citation type="submission" date="2018-11" db="EMBL/GenBank/DDBJ databases">
        <authorList>
            <person name="Lopez-Roques C."/>
            <person name="Donnadieu C."/>
            <person name="Bouchez O."/>
            <person name="Klopp C."/>
            <person name="Cabau C."/>
            <person name="Zahm M."/>
        </authorList>
    </citation>
    <scope>NUCLEOTIDE SEQUENCE [LARGE SCALE GENOMIC DNA]</scope>
    <source>
        <strain evidence="2">RS831</strain>
        <tissue evidence="2">Whole body</tissue>
    </source>
</reference>
<protein>
    <submittedName>
        <fullName evidence="2">Uncharacterized protein</fullName>
    </submittedName>
</protein>
<evidence type="ECO:0000256" key="1">
    <source>
        <dbReference type="SAM" id="Phobius"/>
    </source>
</evidence>
<name>A0A437DFH8_ORYJA</name>
<keyword evidence="1" id="KW-1133">Transmembrane helix</keyword>
<keyword evidence="1" id="KW-0812">Transmembrane</keyword>
<dbReference type="Proteomes" id="UP000283210">
    <property type="component" value="Chromosome 4"/>
</dbReference>
<feature type="transmembrane region" description="Helical" evidence="1">
    <location>
        <begin position="55"/>
        <end position="73"/>
    </location>
</feature>
<sequence length="149" mass="16949">MGATCAWRGYPPFYPTVSLRIFKNGTSFKPFSFILFNRFMAGTGTFYLSFSLNHLSNLLPCMFWILGLFCSLGKPGLPHISSHNSFSNVLSVFLCQKSVQLDVFNGVKNPSCPFRFKMFLIVLKSHAKYPCNYVEPAEFQVFFCFIGHP</sequence>
<gene>
    <name evidence="2" type="ORF">OJAV_G00032090</name>
</gene>
<keyword evidence="1" id="KW-0472">Membrane</keyword>
<keyword evidence="3" id="KW-1185">Reference proteome</keyword>
<reference evidence="2 3" key="2">
    <citation type="submission" date="2019-01" db="EMBL/GenBank/DDBJ databases">
        <title>A chromosome length genome reference of the Java medaka (oryzias javanicus).</title>
        <authorList>
            <person name="Herpin A."/>
            <person name="Takehana Y."/>
            <person name="Naruse K."/>
            <person name="Ansai S."/>
            <person name="Kawaguchi M."/>
        </authorList>
    </citation>
    <scope>NUCLEOTIDE SEQUENCE [LARGE SCALE GENOMIC DNA]</scope>
    <source>
        <strain evidence="2">RS831</strain>
        <tissue evidence="2">Whole body</tissue>
    </source>
</reference>
<accession>A0A437DFH8</accession>
<evidence type="ECO:0000313" key="3">
    <source>
        <dbReference type="Proteomes" id="UP000283210"/>
    </source>
</evidence>
<organism evidence="2 3">
    <name type="scientific">Oryzias javanicus</name>
    <name type="common">Javanese ricefish</name>
    <name type="synonym">Aplocheilus javanicus</name>
    <dbReference type="NCBI Taxonomy" id="123683"/>
    <lineage>
        <taxon>Eukaryota</taxon>
        <taxon>Metazoa</taxon>
        <taxon>Chordata</taxon>
        <taxon>Craniata</taxon>
        <taxon>Vertebrata</taxon>
        <taxon>Euteleostomi</taxon>
        <taxon>Actinopterygii</taxon>
        <taxon>Neopterygii</taxon>
        <taxon>Teleostei</taxon>
        <taxon>Neoteleostei</taxon>
        <taxon>Acanthomorphata</taxon>
        <taxon>Ovalentaria</taxon>
        <taxon>Atherinomorphae</taxon>
        <taxon>Beloniformes</taxon>
        <taxon>Adrianichthyidae</taxon>
        <taxon>Oryziinae</taxon>
        <taxon>Oryzias</taxon>
    </lineage>
</organism>
<dbReference type="EMBL" id="CM012440">
    <property type="protein sequence ID" value="RVE73514.1"/>
    <property type="molecule type" value="Genomic_DNA"/>
</dbReference>
<evidence type="ECO:0000313" key="2">
    <source>
        <dbReference type="EMBL" id="RVE73514.1"/>
    </source>
</evidence>
<dbReference type="AlphaFoldDB" id="A0A437DFH8"/>